<feature type="compositionally biased region" description="Basic and acidic residues" evidence="6">
    <location>
        <begin position="158"/>
        <end position="170"/>
    </location>
</feature>
<dbReference type="PROSITE" id="PS00027">
    <property type="entry name" value="HOMEOBOX_1"/>
    <property type="match status" value="1"/>
</dbReference>
<evidence type="ECO:0000256" key="2">
    <source>
        <dbReference type="ARBA" id="ARBA00023155"/>
    </source>
</evidence>
<dbReference type="AlphaFoldDB" id="A0A667ZY53"/>
<evidence type="ECO:0000256" key="6">
    <source>
        <dbReference type="SAM" id="MobiDB-lite"/>
    </source>
</evidence>
<reference evidence="8" key="2">
    <citation type="submission" date="2025-08" db="UniProtKB">
        <authorList>
            <consortium name="Ensembl"/>
        </authorList>
    </citation>
    <scope>IDENTIFICATION</scope>
</reference>
<dbReference type="CDD" id="cd00086">
    <property type="entry name" value="homeodomain"/>
    <property type="match status" value="1"/>
</dbReference>
<dbReference type="Proteomes" id="UP000472263">
    <property type="component" value="Chromosome 20"/>
</dbReference>
<proteinExistence type="predicted"/>
<name>A0A667ZY53_9TELE</name>
<dbReference type="InParanoid" id="A0A667ZY53"/>
<dbReference type="InterPro" id="IPR017970">
    <property type="entry name" value="Homeobox_CS"/>
</dbReference>
<sequence length="437" mass="47405">MADWRAQLSYNYNPPYHAYAYGLMYQAGPEQNHGNLGGWVEAGVNELGSYNSGMTPAFYAGASGRTQEESPPQSPDQRAVSGHGHYQGSGVVYLSNTQAGHIFLSAPHRSAYDTRENEPGRAGSDSTSDSEAHTSPDSWSSASSREGSLPQADPTTWAKRDLDDETDRGSPDVSEDVSSSMGEEPHCFALSGNQSTDAPTPLPVPLCTPKKSSTTAVTNAKGKARTAFTESQMNTLVQRFSVQRYLTPAEMKKLAGLTGLTYKQVKTWFQNRRMKLRRHQKDTSWVSERYNLNKDSPNTATTFTNMPPNIQAYQGEAQAHIQEQYNQQMRDAAAFKTRAPQNLAYYLAAMGAAGSAGYPSWSSTPPQTAAATRPQATSWHATPPAGHYEYNPNAFSTASITTAANTSVHNTSCDSKDGEPAHASSPLQMAIVHNTSQ</sequence>
<dbReference type="GO" id="GO:0000981">
    <property type="term" value="F:DNA-binding transcription factor activity, RNA polymerase II-specific"/>
    <property type="evidence" value="ECO:0007669"/>
    <property type="project" value="InterPro"/>
</dbReference>
<reference evidence="8" key="3">
    <citation type="submission" date="2025-09" db="UniProtKB">
        <authorList>
            <consortium name="Ensembl"/>
        </authorList>
    </citation>
    <scope>IDENTIFICATION</scope>
</reference>
<keyword evidence="1 4" id="KW-0238">DNA-binding</keyword>
<dbReference type="SUPFAM" id="SSF46689">
    <property type="entry name" value="Homeodomain-like"/>
    <property type="match status" value="1"/>
</dbReference>
<dbReference type="GO" id="GO:0005634">
    <property type="term" value="C:nucleus"/>
    <property type="evidence" value="ECO:0007669"/>
    <property type="project" value="UniProtKB-SubCell"/>
</dbReference>
<reference evidence="8" key="1">
    <citation type="submission" date="2019-06" db="EMBL/GenBank/DDBJ databases">
        <authorList>
            <consortium name="Wellcome Sanger Institute Data Sharing"/>
        </authorList>
    </citation>
    <scope>NUCLEOTIDE SEQUENCE [LARGE SCALE GENOMIC DNA]</scope>
</reference>
<dbReference type="Ensembl" id="ENSMMDT00005041364.1">
    <property type="protein sequence ID" value="ENSMMDP00005040534.1"/>
    <property type="gene ID" value="ENSMMDG00005018751.1"/>
</dbReference>
<feature type="compositionally biased region" description="Polar residues" evidence="6">
    <location>
        <begin position="124"/>
        <end position="146"/>
    </location>
</feature>
<feature type="region of interest" description="Disordered" evidence="6">
    <location>
        <begin position="110"/>
        <end position="200"/>
    </location>
</feature>
<dbReference type="PANTHER" id="PTHR24327:SF88">
    <property type="entry name" value="NANOG"/>
    <property type="match status" value="1"/>
</dbReference>
<feature type="domain" description="Homeobox" evidence="7">
    <location>
        <begin position="219"/>
        <end position="279"/>
    </location>
</feature>
<dbReference type="InterPro" id="IPR009057">
    <property type="entry name" value="Homeodomain-like_sf"/>
</dbReference>
<evidence type="ECO:0000256" key="5">
    <source>
        <dbReference type="RuleBase" id="RU000682"/>
    </source>
</evidence>
<dbReference type="SMART" id="SM00389">
    <property type="entry name" value="HOX"/>
    <property type="match status" value="1"/>
</dbReference>
<organism evidence="8 9">
    <name type="scientific">Myripristis murdjan</name>
    <name type="common">pinecone soldierfish</name>
    <dbReference type="NCBI Taxonomy" id="586833"/>
    <lineage>
        <taxon>Eukaryota</taxon>
        <taxon>Metazoa</taxon>
        <taxon>Chordata</taxon>
        <taxon>Craniata</taxon>
        <taxon>Vertebrata</taxon>
        <taxon>Euteleostomi</taxon>
        <taxon>Actinopterygii</taxon>
        <taxon>Neopterygii</taxon>
        <taxon>Teleostei</taxon>
        <taxon>Neoteleostei</taxon>
        <taxon>Acanthomorphata</taxon>
        <taxon>Holocentriformes</taxon>
        <taxon>Holocentridae</taxon>
        <taxon>Myripristis</taxon>
    </lineage>
</organism>
<evidence type="ECO:0000313" key="9">
    <source>
        <dbReference type="Proteomes" id="UP000472263"/>
    </source>
</evidence>
<protein>
    <submittedName>
        <fullName evidence="8">Homeobox protein Hox-A5-like</fullName>
    </submittedName>
</protein>
<dbReference type="InterPro" id="IPR001356">
    <property type="entry name" value="HD"/>
</dbReference>
<keyword evidence="9" id="KW-1185">Reference proteome</keyword>
<feature type="region of interest" description="Disordered" evidence="6">
    <location>
        <begin position="58"/>
        <end position="85"/>
    </location>
</feature>
<accession>A0A667ZY53</accession>
<evidence type="ECO:0000256" key="1">
    <source>
        <dbReference type="ARBA" id="ARBA00023125"/>
    </source>
</evidence>
<dbReference type="GO" id="GO:0000978">
    <property type="term" value="F:RNA polymerase II cis-regulatory region sequence-specific DNA binding"/>
    <property type="evidence" value="ECO:0007669"/>
    <property type="project" value="TreeGrafter"/>
</dbReference>
<dbReference type="OrthoDB" id="6159439at2759"/>
<evidence type="ECO:0000259" key="7">
    <source>
        <dbReference type="PROSITE" id="PS50071"/>
    </source>
</evidence>
<evidence type="ECO:0000313" key="8">
    <source>
        <dbReference type="Ensembl" id="ENSMMDP00005040534.1"/>
    </source>
</evidence>
<dbReference type="Pfam" id="PF00046">
    <property type="entry name" value="Homeodomain"/>
    <property type="match status" value="1"/>
</dbReference>
<evidence type="ECO:0000256" key="3">
    <source>
        <dbReference type="ARBA" id="ARBA00023242"/>
    </source>
</evidence>
<keyword evidence="3 4" id="KW-0539">Nucleus</keyword>
<keyword evidence="2 4" id="KW-0371">Homeobox</keyword>
<dbReference type="PANTHER" id="PTHR24327">
    <property type="entry name" value="HOMEOBOX PROTEIN"/>
    <property type="match status" value="1"/>
</dbReference>
<dbReference type="Gene3D" id="1.10.10.60">
    <property type="entry name" value="Homeodomain-like"/>
    <property type="match status" value="1"/>
</dbReference>
<comment type="subcellular location">
    <subcellularLocation>
        <location evidence="4 5">Nucleus</location>
    </subcellularLocation>
</comment>
<evidence type="ECO:0000256" key="4">
    <source>
        <dbReference type="PROSITE-ProRule" id="PRU00108"/>
    </source>
</evidence>
<gene>
    <name evidence="8" type="primary">nanog</name>
</gene>
<feature type="compositionally biased region" description="Basic and acidic residues" evidence="6">
    <location>
        <begin position="110"/>
        <end position="119"/>
    </location>
</feature>
<feature type="DNA-binding region" description="Homeobox" evidence="4">
    <location>
        <begin position="221"/>
        <end position="280"/>
    </location>
</feature>
<dbReference type="GeneTree" id="ENSGT00520000059940"/>
<dbReference type="PROSITE" id="PS50071">
    <property type="entry name" value="HOMEOBOX_2"/>
    <property type="match status" value="1"/>
</dbReference>
<dbReference type="InterPro" id="IPR050460">
    <property type="entry name" value="Distal-less_Homeobox_TF"/>
</dbReference>